<dbReference type="SUPFAM" id="SSF142823">
    <property type="entry name" value="ComB-like"/>
    <property type="match status" value="1"/>
</dbReference>
<evidence type="ECO:0000256" key="1">
    <source>
        <dbReference type="ARBA" id="ARBA00001946"/>
    </source>
</evidence>
<dbReference type="GO" id="GO:0050545">
    <property type="term" value="F:sulfopyruvate decarboxylase activity"/>
    <property type="evidence" value="ECO:0007669"/>
    <property type="project" value="TreeGrafter"/>
</dbReference>
<accession>A0A6J4KKP4</accession>
<evidence type="ECO:0000256" key="6">
    <source>
        <dbReference type="ARBA" id="ARBA00022842"/>
    </source>
</evidence>
<protein>
    <recommendedName>
        <fullName evidence="4 8">Probable 2-phosphosulfolactate phosphatase</fullName>
        <ecNumber evidence="3 8">3.1.3.71</ecNumber>
    </recommendedName>
</protein>
<evidence type="ECO:0000256" key="8">
    <source>
        <dbReference type="HAMAP-Rule" id="MF_00490"/>
    </source>
</evidence>
<evidence type="ECO:0000313" key="9">
    <source>
        <dbReference type="EMBL" id="CAA9308360.1"/>
    </source>
</evidence>
<comment type="catalytic activity">
    <reaction evidence="7 8">
        <text>(2R)-O-phospho-3-sulfolactate + H2O = (2R)-3-sulfolactate + phosphate</text>
        <dbReference type="Rhea" id="RHEA:23416"/>
        <dbReference type="ChEBI" id="CHEBI:15377"/>
        <dbReference type="ChEBI" id="CHEBI:15597"/>
        <dbReference type="ChEBI" id="CHEBI:43474"/>
        <dbReference type="ChEBI" id="CHEBI:58738"/>
        <dbReference type="EC" id="3.1.3.71"/>
    </reaction>
</comment>
<comment type="cofactor">
    <cofactor evidence="1 8">
        <name>Mg(2+)</name>
        <dbReference type="ChEBI" id="CHEBI:18420"/>
    </cofactor>
</comment>
<keyword evidence="6 8" id="KW-0460">Magnesium</keyword>
<dbReference type="EC" id="3.1.3.71" evidence="3 8"/>
<dbReference type="InterPro" id="IPR036702">
    <property type="entry name" value="ComB-like_sf"/>
</dbReference>
<evidence type="ECO:0000256" key="7">
    <source>
        <dbReference type="ARBA" id="ARBA00033711"/>
    </source>
</evidence>
<dbReference type="InterPro" id="IPR005238">
    <property type="entry name" value="ComB-like"/>
</dbReference>
<evidence type="ECO:0000256" key="5">
    <source>
        <dbReference type="ARBA" id="ARBA00022801"/>
    </source>
</evidence>
<proteinExistence type="inferred from homology"/>
<dbReference type="GO" id="GO:0050532">
    <property type="term" value="F:2-phosphosulfolactate phosphatase activity"/>
    <property type="evidence" value="ECO:0007669"/>
    <property type="project" value="UniProtKB-UniRule"/>
</dbReference>
<organism evidence="9">
    <name type="scientific">uncultured Gemmatimonadaceae bacterium</name>
    <dbReference type="NCBI Taxonomy" id="246130"/>
    <lineage>
        <taxon>Bacteria</taxon>
        <taxon>Pseudomonadati</taxon>
        <taxon>Gemmatimonadota</taxon>
        <taxon>Gemmatimonadia</taxon>
        <taxon>Gemmatimonadales</taxon>
        <taxon>Gemmatimonadaceae</taxon>
        <taxon>environmental samples</taxon>
    </lineage>
</organism>
<dbReference type="PANTHER" id="PTHR37311:SF1">
    <property type="entry name" value="2-PHOSPHOSULFOLACTATE PHOSPHATASE-RELATED"/>
    <property type="match status" value="1"/>
</dbReference>
<dbReference type="HAMAP" id="MF_00490">
    <property type="entry name" value="ComB"/>
    <property type="match status" value="1"/>
</dbReference>
<dbReference type="AlphaFoldDB" id="A0A6J4KKP4"/>
<comment type="similarity">
    <text evidence="2 8">Belongs to the ComB family.</text>
</comment>
<dbReference type="PANTHER" id="PTHR37311">
    <property type="entry name" value="2-PHOSPHOSULFOLACTATE PHOSPHATASE-RELATED"/>
    <property type="match status" value="1"/>
</dbReference>
<evidence type="ECO:0000256" key="4">
    <source>
        <dbReference type="ARBA" id="ARBA00021948"/>
    </source>
</evidence>
<dbReference type="Gene3D" id="3.90.1560.10">
    <property type="entry name" value="ComB-like"/>
    <property type="match status" value="1"/>
</dbReference>
<name>A0A6J4KKP4_9BACT</name>
<keyword evidence="5 8" id="KW-0378">Hydrolase</keyword>
<dbReference type="GO" id="GO:0000287">
    <property type="term" value="F:magnesium ion binding"/>
    <property type="evidence" value="ECO:0007669"/>
    <property type="project" value="UniProtKB-UniRule"/>
</dbReference>
<evidence type="ECO:0000256" key="2">
    <source>
        <dbReference type="ARBA" id="ARBA00009997"/>
    </source>
</evidence>
<evidence type="ECO:0000256" key="3">
    <source>
        <dbReference type="ARBA" id="ARBA00012953"/>
    </source>
</evidence>
<dbReference type="EMBL" id="CADCTU010000296">
    <property type="protein sequence ID" value="CAA9308360.1"/>
    <property type="molecule type" value="Genomic_DNA"/>
</dbReference>
<gene>
    <name evidence="8" type="primary">comB</name>
    <name evidence="9" type="ORF">AVDCRST_MAG11-1315</name>
</gene>
<dbReference type="Pfam" id="PF04029">
    <property type="entry name" value="2-ph_phosp"/>
    <property type="match status" value="1"/>
</dbReference>
<sequence>MRIDVYFGPSELSPGELNGRVVAVIDVLRASTTIAAALHNGARSVVPFESSDEVIARSKSFERRDVRLAGERKMLPIPGFDLGNSPLEFTREAIGGKTVLMTTTNGTVALAAVTGARDTVVASYANFTAVLALLRSAARGGTDVSILCSGTDRHFSLEDAACAGRYAAAIAAQFGDAALNDAARSSVLIHERYGDRIDDVFADTMHGRLLATAGFHADLKACATIDGYPVVPIYQERQITKLGPDRER</sequence>
<reference evidence="9" key="1">
    <citation type="submission" date="2020-02" db="EMBL/GenBank/DDBJ databases">
        <authorList>
            <person name="Meier V. D."/>
        </authorList>
    </citation>
    <scope>NUCLEOTIDE SEQUENCE</scope>
    <source>
        <strain evidence="9">AVDCRST_MAG11</strain>
    </source>
</reference>